<dbReference type="PANTHER" id="PTHR32305">
    <property type="match status" value="1"/>
</dbReference>
<comment type="caution">
    <text evidence="4">The sequence shown here is derived from an EMBL/GenBank/DDBJ whole genome shotgun (WGS) entry which is preliminary data.</text>
</comment>
<dbReference type="Proteomes" id="UP000033684">
    <property type="component" value="Unassembled WGS sequence"/>
</dbReference>
<dbReference type="Gene3D" id="2.180.10.10">
    <property type="entry name" value="RHS repeat-associated core"/>
    <property type="match status" value="1"/>
</dbReference>
<evidence type="ECO:0000259" key="3">
    <source>
        <dbReference type="Pfam" id="PF25023"/>
    </source>
</evidence>
<dbReference type="InterPro" id="IPR056823">
    <property type="entry name" value="TEN-like_YD-shell"/>
</dbReference>
<dbReference type="RefSeq" id="WP_045779764.1">
    <property type="nucleotide sequence ID" value="NZ_LAJX01000147.1"/>
</dbReference>
<keyword evidence="5" id="KW-1185">Reference proteome</keyword>
<reference evidence="4 5" key="2">
    <citation type="journal article" date="2016" name="Microb. Ecol.">
        <title>Genome Characteristics of a Novel Type I Methanotroph (Sn10-6) Isolated from a Flooded Indian Rice Field.</title>
        <authorList>
            <person name="Rahalkar M.C."/>
            <person name="Pandit P.S."/>
            <person name="Dhakephalkar P.K."/>
            <person name="Pore S."/>
            <person name="Arora P."/>
            <person name="Kapse N."/>
        </authorList>
    </citation>
    <scope>NUCLEOTIDE SEQUENCE [LARGE SCALE GENOMIC DNA]</scope>
    <source>
        <strain evidence="4 5">Sn10-6</strain>
    </source>
</reference>
<feature type="compositionally biased region" description="Pro residues" evidence="2">
    <location>
        <begin position="174"/>
        <end position="190"/>
    </location>
</feature>
<dbReference type="PANTHER" id="PTHR32305:SF15">
    <property type="entry name" value="PROTEIN RHSA-RELATED"/>
    <property type="match status" value="1"/>
</dbReference>
<dbReference type="Pfam" id="PF25023">
    <property type="entry name" value="TEN_YD-shell"/>
    <property type="match status" value="1"/>
</dbReference>
<protein>
    <recommendedName>
        <fullName evidence="3">Teneurin-like YD-shell domain-containing protein</fullName>
    </recommendedName>
</protein>
<sequence>MIQDGKRYDYLYDDNGNVMALIDDAQNIVAQYSYSPFGQLQTATGPLADQPMRFSTKYYDPETGLSDFGYRFYRADVGKWLTRDPIGEAGGINLYGFVENNPVNFIDSYGYKSDWRLITCLILGLCNMTDHQTPSGDHSPPRQEQQAPEWKPKNPRPPSPPKEECPTPNQQQGPKPPQPPDPTVEPPTQPTIPWWLRRSPWAIPACIVFCPSPAY</sequence>
<evidence type="ECO:0000256" key="1">
    <source>
        <dbReference type="ARBA" id="ARBA00022737"/>
    </source>
</evidence>
<feature type="compositionally biased region" description="Polar residues" evidence="2">
    <location>
        <begin position="132"/>
        <end position="146"/>
    </location>
</feature>
<dbReference type="NCBIfam" id="TIGR03696">
    <property type="entry name" value="Rhs_assc_core"/>
    <property type="match status" value="1"/>
</dbReference>
<evidence type="ECO:0000313" key="4">
    <source>
        <dbReference type="EMBL" id="KJV05966.1"/>
    </source>
</evidence>
<feature type="domain" description="Teneurin-like YD-shell" evidence="3">
    <location>
        <begin position="3"/>
        <end position="103"/>
    </location>
</feature>
<evidence type="ECO:0000256" key="2">
    <source>
        <dbReference type="SAM" id="MobiDB-lite"/>
    </source>
</evidence>
<dbReference type="InterPro" id="IPR022385">
    <property type="entry name" value="Rhs_assc_core"/>
</dbReference>
<organism evidence="4 5">
    <name type="scientific">Methylocucumis oryzae</name>
    <dbReference type="NCBI Taxonomy" id="1632867"/>
    <lineage>
        <taxon>Bacteria</taxon>
        <taxon>Pseudomonadati</taxon>
        <taxon>Pseudomonadota</taxon>
        <taxon>Gammaproteobacteria</taxon>
        <taxon>Methylococcales</taxon>
        <taxon>Methylococcaceae</taxon>
        <taxon>Methylocucumis</taxon>
    </lineage>
</organism>
<dbReference type="InterPro" id="IPR050708">
    <property type="entry name" value="T6SS_VgrG/RHS"/>
</dbReference>
<accession>A0A0F3IGT0</accession>
<keyword evidence="1" id="KW-0677">Repeat</keyword>
<dbReference type="EMBL" id="LAJX01000147">
    <property type="protein sequence ID" value="KJV05966.1"/>
    <property type="molecule type" value="Genomic_DNA"/>
</dbReference>
<dbReference type="AlphaFoldDB" id="A0A0F3IGT0"/>
<reference evidence="5" key="1">
    <citation type="submission" date="2015-03" db="EMBL/GenBank/DDBJ databases">
        <title>Draft genome sequence of a novel methanotroph (Sn10-6) isolated from flooded ricefield rhizosphere in India.</title>
        <authorList>
            <person name="Pandit P.S."/>
            <person name="Pore S.D."/>
            <person name="Arora P."/>
            <person name="Kapse N.G."/>
            <person name="Dhakephalkar P.K."/>
            <person name="Rahalkar M.C."/>
        </authorList>
    </citation>
    <scope>NUCLEOTIDE SEQUENCE [LARGE SCALE GENOMIC DNA]</scope>
    <source>
        <strain evidence="5">Sn10-6</strain>
    </source>
</reference>
<evidence type="ECO:0000313" key="5">
    <source>
        <dbReference type="Proteomes" id="UP000033684"/>
    </source>
</evidence>
<feature type="region of interest" description="Disordered" evidence="2">
    <location>
        <begin position="132"/>
        <end position="191"/>
    </location>
</feature>
<name>A0A0F3IGT0_9GAMM</name>
<gene>
    <name evidence="4" type="ORF">VZ94_14420</name>
</gene>
<proteinExistence type="predicted"/>